<protein>
    <submittedName>
        <fullName evidence="1">Uncharacterized protein</fullName>
    </submittedName>
</protein>
<reference evidence="1 2" key="1">
    <citation type="submission" date="2024-02" db="EMBL/GenBank/DDBJ databases">
        <authorList>
            <person name="Vignale AGUSTIN F."/>
            <person name="Sosa J E."/>
            <person name="Modenutti C."/>
        </authorList>
    </citation>
    <scope>NUCLEOTIDE SEQUENCE [LARGE SCALE GENOMIC DNA]</scope>
</reference>
<dbReference type="Proteomes" id="UP001642360">
    <property type="component" value="Unassembled WGS sequence"/>
</dbReference>
<dbReference type="PANTHER" id="PTHR36750:SF1">
    <property type="entry name" value="SEC-C MOTIF PROTEIN"/>
    <property type="match status" value="1"/>
</dbReference>
<keyword evidence="2" id="KW-1185">Reference proteome</keyword>
<dbReference type="AlphaFoldDB" id="A0ABC8QWE3"/>
<gene>
    <name evidence="1" type="ORF">ILEXP_LOCUS4083</name>
</gene>
<comment type="caution">
    <text evidence="1">The sequence shown here is derived from an EMBL/GenBank/DDBJ whole genome shotgun (WGS) entry which is preliminary data.</text>
</comment>
<dbReference type="PANTHER" id="PTHR36750">
    <property type="entry name" value="SEC-C MOTIF PROTEIN"/>
    <property type="match status" value="1"/>
</dbReference>
<organism evidence="1 2">
    <name type="scientific">Ilex paraguariensis</name>
    <name type="common">yerba mate</name>
    <dbReference type="NCBI Taxonomy" id="185542"/>
    <lineage>
        <taxon>Eukaryota</taxon>
        <taxon>Viridiplantae</taxon>
        <taxon>Streptophyta</taxon>
        <taxon>Embryophyta</taxon>
        <taxon>Tracheophyta</taxon>
        <taxon>Spermatophyta</taxon>
        <taxon>Magnoliopsida</taxon>
        <taxon>eudicotyledons</taxon>
        <taxon>Gunneridae</taxon>
        <taxon>Pentapetalae</taxon>
        <taxon>asterids</taxon>
        <taxon>campanulids</taxon>
        <taxon>Aquifoliales</taxon>
        <taxon>Aquifoliaceae</taxon>
        <taxon>Ilex</taxon>
    </lineage>
</organism>
<accession>A0ABC8QWE3</accession>
<name>A0ABC8QWE3_9AQUA</name>
<evidence type="ECO:0000313" key="1">
    <source>
        <dbReference type="EMBL" id="CAK9137061.1"/>
    </source>
</evidence>
<evidence type="ECO:0000313" key="2">
    <source>
        <dbReference type="Proteomes" id="UP001642360"/>
    </source>
</evidence>
<sequence length="217" mass="24348">MSPRRLLFFSSSSVLSHGHRGPTLSQHRWIFTTTQLNGSWMDKIKGVITGQKAATPESTTSSESFTLLRFADELSKARKVGTFKQYIVGRSSEATFADAFEKQEAIIRYLGGFDPTGENLQTTQKQEAAKHCNCTIADVENSLAKFTWAKEAQKKIEKLKGEGKPMPKSLAEVRICDMYVNVYTHKVSCVCLDWWSTCAFLVKELELSRTIRMSGCS</sequence>
<dbReference type="EMBL" id="CAUOFW020000801">
    <property type="protein sequence ID" value="CAK9137061.1"/>
    <property type="molecule type" value="Genomic_DNA"/>
</dbReference>
<proteinExistence type="predicted"/>